<dbReference type="Proteomes" id="UP000054359">
    <property type="component" value="Unassembled WGS sequence"/>
</dbReference>
<dbReference type="InterPro" id="IPR001163">
    <property type="entry name" value="Sm_dom_euk/arc"/>
</dbReference>
<dbReference type="InterPro" id="IPR039267">
    <property type="entry name" value="Lsm11"/>
</dbReference>
<name>A0A087V0T9_STEMI</name>
<dbReference type="SUPFAM" id="SSF50182">
    <property type="entry name" value="Sm-like ribonucleoproteins"/>
    <property type="match status" value="1"/>
</dbReference>
<sequence length="397" mass="46309">MRVWKQWTDECRTTRKSGSGPRNVTSARDDRHLVRMARTDRTASSRQLAALWSIATGVSLCASSIRRRLLQCGLRARTPLYRIPLTHDHRRLRLQWANQHRDWRADWQHVVFSDESRFNLWYHDGRIRVRRYAGERHLPECIIERHSGRTPGVMVWGAIAYHRRSQLLRIVGNLNSNRYIREVLQPEAVPFLQSLPGAVFQQDNARPHTARIVKSFFAAQQVQLLPWPACSPDMSPIEHVWDVIGRRLARDPRPVASADELWVWTRNHKEVRGICTCRLIAFDKHWNLLVQDVDEVYIRPRKNKTPFLRDVGPNENIPDMQPKVPKQRTQPKPDEEPAFKADSDNQNADKSGSEKKKRRKRKKPGPISERRHFPNCCVIRGDNIVMISPVVGEEEEE</sequence>
<dbReference type="GO" id="GO:0015074">
    <property type="term" value="P:DNA integration"/>
    <property type="evidence" value="ECO:0007669"/>
    <property type="project" value="InterPro"/>
</dbReference>
<organism evidence="3 4">
    <name type="scientific">Stegodyphus mimosarum</name>
    <name type="common">African social velvet spider</name>
    <dbReference type="NCBI Taxonomy" id="407821"/>
    <lineage>
        <taxon>Eukaryota</taxon>
        <taxon>Metazoa</taxon>
        <taxon>Ecdysozoa</taxon>
        <taxon>Arthropoda</taxon>
        <taxon>Chelicerata</taxon>
        <taxon>Arachnida</taxon>
        <taxon>Araneae</taxon>
        <taxon>Araneomorphae</taxon>
        <taxon>Entelegynae</taxon>
        <taxon>Eresoidea</taxon>
        <taxon>Eresidae</taxon>
        <taxon>Stegodyphus</taxon>
    </lineage>
</organism>
<reference evidence="3 4" key="1">
    <citation type="submission" date="2013-11" db="EMBL/GenBank/DDBJ databases">
        <title>Genome sequencing of Stegodyphus mimosarum.</title>
        <authorList>
            <person name="Bechsgaard J."/>
        </authorList>
    </citation>
    <scope>NUCLEOTIDE SEQUENCE [LARGE SCALE GENOMIC DNA]</scope>
</reference>
<feature type="non-terminal residue" evidence="3">
    <location>
        <position position="397"/>
    </location>
</feature>
<dbReference type="SMART" id="SM00651">
    <property type="entry name" value="Sm"/>
    <property type="match status" value="1"/>
</dbReference>
<evidence type="ECO:0000313" key="4">
    <source>
        <dbReference type="Proteomes" id="UP000054359"/>
    </source>
</evidence>
<dbReference type="AlphaFoldDB" id="A0A087V0T9"/>
<evidence type="ECO:0000259" key="2">
    <source>
        <dbReference type="SMART" id="SM00651"/>
    </source>
</evidence>
<proteinExistence type="predicted"/>
<feature type="domain" description="Sm" evidence="2">
    <location>
        <begin position="252"/>
        <end position="389"/>
    </location>
</feature>
<feature type="region of interest" description="Disordered" evidence="1">
    <location>
        <begin position="305"/>
        <end position="374"/>
    </location>
</feature>
<accession>A0A087V0T9</accession>
<dbReference type="PANTHER" id="PTHR21415">
    <property type="entry name" value="U7 SNRNA-ASSOCIATED SM-LIKE PROTEIN LSM11"/>
    <property type="match status" value="1"/>
</dbReference>
<protein>
    <submittedName>
        <fullName evidence="3">Transposable element Tc1 transposase</fullName>
    </submittedName>
</protein>
<dbReference type="InterPro" id="IPR010920">
    <property type="entry name" value="LSM_dom_sf"/>
</dbReference>
<dbReference type="Pfam" id="PF13358">
    <property type="entry name" value="DDE_3"/>
    <property type="match status" value="1"/>
</dbReference>
<dbReference type="GO" id="GO:0003677">
    <property type="term" value="F:DNA binding"/>
    <property type="evidence" value="ECO:0007669"/>
    <property type="project" value="InterPro"/>
</dbReference>
<dbReference type="PANTHER" id="PTHR21415:SF1">
    <property type="entry name" value="U7 SNRNA-ASSOCIATED SM-LIKE PROTEIN LSM11"/>
    <property type="match status" value="1"/>
</dbReference>
<dbReference type="EMBL" id="KL815038">
    <property type="protein sequence ID" value="KFM83228.1"/>
    <property type="molecule type" value="Genomic_DNA"/>
</dbReference>
<evidence type="ECO:0000313" key="3">
    <source>
        <dbReference type="EMBL" id="KFM83228.1"/>
    </source>
</evidence>
<dbReference type="InterPro" id="IPR002492">
    <property type="entry name" value="Transposase_Tc1-like"/>
</dbReference>
<dbReference type="GO" id="GO:0006398">
    <property type="term" value="P:mRNA 3'-end processing by stem-loop binding and cleavage"/>
    <property type="evidence" value="ECO:0007669"/>
    <property type="project" value="TreeGrafter"/>
</dbReference>
<dbReference type="InterPro" id="IPR038717">
    <property type="entry name" value="Tc1-like_DDE_dom"/>
</dbReference>
<dbReference type="GO" id="GO:0071209">
    <property type="term" value="F:U7 snRNA binding"/>
    <property type="evidence" value="ECO:0007669"/>
    <property type="project" value="InterPro"/>
</dbReference>
<dbReference type="InterPro" id="IPR036397">
    <property type="entry name" value="RNaseH_sf"/>
</dbReference>
<evidence type="ECO:0000256" key="1">
    <source>
        <dbReference type="SAM" id="MobiDB-lite"/>
    </source>
</evidence>
<feature type="compositionally biased region" description="Basic and acidic residues" evidence="1">
    <location>
        <begin position="331"/>
        <end position="343"/>
    </location>
</feature>
<keyword evidence="4" id="KW-1185">Reference proteome</keyword>
<gene>
    <name evidence="3" type="ORF">X975_09507</name>
</gene>
<dbReference type="GO" id="GO:0006313">
    <property type="term" value="P:DNA transposition"/>
    <property type="evidence" value="ECO:0007669"/>
    <property type="project" value="InterPro"/>
</dbReference>
<dbReference type="OrthoDB" id="10002367at2759"/>
<dbReference type="Gene3D" id="3.30.420.10">
    <property type="entry name" value="Ribonuclease H-like superfamily/Ribonuclease H"/>
    <property type="match status" value="1"/>
</dbReference>
<feature type="compositionally biased region" description="Basic residues" evidence="1">
    <location>
        <begin position="355"/>
        <end position="364"/>
    </location>
</feature>
<dbReference type="Pfam" id="PF01498">
    <property type="entry name" value="HTH_Tnp_Tc3_2"/>
    <property type="match status" value="1"/>
</dbReference>
<dbReference type="GO" id="GO:0005683">
    <property type="term" value="C:U7 snRNP"/>
    <property type="evidence" value="ECO:0007669"/>
    <property type="project" value="TreeGrafter"/>
</dbReference>